<dbReference type="Proteomes" id="UP000240246">
    <property type="component" value="Segment"/>
</dbReference>
<organism evidence="2 3">
    <name type="scientific">Mycobacterium phage Cuke</name>
    <dbReference type="NCBI Taxonomy" id="2079417"/>
    <lineage>
        <taxon>Viruses</taxon>
        <taxon>Duplodnaviria</taxon>
        <taxon>Heunggongvirae</taxon>
        <taxon>Uroviricota</taxon>
        <taxon>Caudoviricetes</taxon>
        <taxon>Cukevirus</taxon>
        <taxon>Cukevirus cuke</taxon>
    </lineage>
</organism>
<proteinExistence type="predicted"/>
<feature type="region of interest" description="Disordered" evidence="1">
    <location>
        <begin position="92"/>
        <end position="114"/>
    </location>
</feature>
<evidence type="ECO:0000313" key="3">
    <source>
        <dbReference type="Proteomes" id="UP000240246"/>
    </source>
</evidence>
<sequence>MVTPEQIALVKMLLPTAAISDYEWTDEFIETLMTTRGFSPTQAVRFFWLQRVNETAEYLDINEKPLTQIHKQAKEMLDYWDLVLKGGPDAIEPNTRSPISFGEIERPEGYVRSR</sequence>
<name>A0A2L1IWR3_9CAUD</name>
<accession>A0A2L1IWR3</accession>
<dbReference type="EMBL" id="MG757156">
    <property type="protein sequence ID" value="AVD99629.1"/>
    <property type="molecule type" value="Genomic_DNA"/>
</dbReference>
<keyword evidence="3" id="KW-1185">Reference proteome</keyword>
<protein>
    <submittedName>
        <fullName evidence="2">Uncharacterized protein</fullName>
    </submittedName>
</protein>
<evidence type="ECO:0000256" key="1">
    <source>
        <dbReference type="SAM" id="MobiDB-lite"/>
    </source>
</evidence>
<reference evidence="3" key="1">
    <citation type="submission" date="2018-01" db="EMBL/GenBank/DDBJ databases">
        <authorList>
            <person name="Gaut B.S."/>
            <person name="Morton B.R."/>
            <person name="Clegg M.T."/>
            <person name="Duvall M.R."/>
        </authorList>
    </citation>
    <scope>NUCLEOTIDE SEQUENCE [LARGE SCALE GENOMIC DNA]</scope>
</reference>
<evidence type="ECO:0000313" key="2">
    <source>
        <dbReference type="EMBL" id="AVD99629.1"/>
    </source>
</evidence>
<gene>
    <name evidence="2" type="ORF">SEA_CUKE_11</name>
</gene>
<feature type="compositionally biased region" description="Basic and acidic residues" evidence="1">
    <location>
        <begin position="103"/>
        <end position="114"/>
    </location>
</feature>